<evidence type="ECO:0000256" key="3">
    <source>
        <dbReference type="ARBA" id="ARBA00022833"/>
    </source>
</evidence>
<feature type="domain" description="Zn(2)-C6 fungal-type" evidence="9">
    <location>
        <begin position="25"/>
        <end position="55"/>
    </location>
</feature>
<name>A0A3L6P8G1_FUSOX</name>
<comment type="caution">
    <text evidence="10">The sequence shown here is derived from an EMBL/GenBank/DDBJ whole genome shotgun (WGS) entry which is preliminary data.</text>
</comment>
<keyword evidence="7" id="KW-0539">Nucleus</keyword>
<dbReference type="PROSITE" id="PS50048">
    <property type="entry name" value="ZN2_CY6_FUNGAL_2"/>
    <property type="match status" value="1"/>
</dbReference>
<dbReference type="AlphaFoldDB" id="A0A3L6P8G1"/>
<evidence type="ECO:0000256" key="6">
    <source>
        <dbReference type="ARBA" id="ARBA00023163"/>
    </source>
</evidence>
<protein>
    <recommendedName>
        <fullName evidence="9">Zn(2)-C6 fungal-type domain-containing protein</fullName>
    </recommendedName>
</protein>
<evidence type="ECO:0000256" key="8">
    <source>
        <dbReference type="SAM" id="MobiDB-lite"/>
    </source>
</evidence>
<dbReference type="Proteomes" id="UP000270866">
    <property type="component" value="Chromosome 1"/>
</dbReference>
<dbReference type="SUPFAM" id="SSF57701">
    <property type="entry name" value="Zn2/Cys6 DNA-binding domain"/>
    <property type="match status" value="1"/>
</dbReference>
<evidence type="ECO:0000256" key="2">
    <source>
        <dbReference type="ARBA" id="ARBA00022723"/>
    </source>
</evidence>
<dbReference type="GO" id="GO:0005634">
    <property type="term" value="C:nucleus"/>
    <property type="evidence" value="ECO:0007669"/>
    <property type="project" value="UniProtKB-SubCell"/>
</dbReference>
<keyword evidence="5" id="KW-0238">DNA-binding</keyword>
<keyword evidence="2" id="KW-0479">Metal-binding</keyword>
<dbReference type="PANTHER" id="PTHR47782:SF12">
    <property type="entry name" value="ZN(II)2CYS6 TRANSCRIPTION FACTOR (EUROFUNG)"/>
    <property type="match status" value="1"/>
</dbReference>
<accession>A0A3L6P8G1</accession>
<dbReference type="EMBL" id="MRCU01000001">
    <property type="protein sequence ID" value="RKK30172.1"/>
    <property type="molecule type" value="Genomic_DNA"/>
</dbReference>
<evidence type="ECO:0000313" key="11">
    <source>
        <dbReference type="Proteomes" id="UP000270866"/>
    </source>
</evidence>
<organism evidence="10 11">
    <name type="scientific">Fusarium oxysporum f. sp. cepae</name>
    <dbReference type="NCBI Taxonomy" id="396571"/>
    <lineage>
        <taxon>Eukaryota</taxon>
        <taxon>Fungi</taxon>
        <taxon>Dikarya</taxon>
        <taxon>Ascomycota</taxon>
        <taxon>Pezizomycotina</taxon>
        <taxon>Sordariomycetes</taxon>
        <taxon>Hypocreomycetidae</taxon>
        <taxon>Hypocreales</taxon>
        <taxon>Nectriaceae</taxon>
        <taxon>Fusarium</taxon>
        <taxon>Fusarium oxysporum species complex</taxon>
    </lineage>
</organism>
<evidence type="ECO:0000256" key="4">
    <source>
        <dbReference type="ARBA" id="ARBA00023015"/>
    </source>
</evidence>
<keyword evidence="3" id="KW-0862">Zinc</keyword>
<evidence type="ECO:0000256" key="7">
    <source>
        <dbReference type="ARBA" id="ARBA00023242"/>
    </source>
</evidence>
<reference evidence="10 11" key="1">
    <citation type="journal article" date="2018" name="Sci. Rep.">
        <title>Characterisation of pathogen-specific regions and novel effector candidates in Fusarium oxysporum f. sp. cepae.</title>
        <authorList>
            <person name="Armitage A.D."/>
            <person name="Taylor A."/>
            <person name="Sobczyk M.K."/>
            <person name="Baxter L."/>
            <person name="Greenfield B.P."/>
            <person name="Bates H.J."/>
            <person name="Wilson F."/>
            <person name="Jackson A.C."/>
            <person name="Ott S."/>
            <person name="Harrison R.J."/>
            <person name="Clarkson J.P."/>
        </authorList>
    </citation>
    <scope>NUCLEOTIDE SEQUENCE [LARGE SCALE GENOMIC DNA]</scope>
    <source>
        <strain evidence="10 11">FoC_Fus2</strain>
    </source>
</reference>
<dbReference type="GO" id="GO:0008270">
    <property type="term" value="F:zinc ion binding"/>
    <property type="evidence" value="ECO:0007669"/>
    <property type="project" value="InterPro"/>
</dbReference>
<dbReference type="CDD" id="cd14653">
    <property type="entry name" value="ZIP_Gal4p-like"/>
    <property type="match status" value="1"/>
</dbReference>
<dbReference type="Pfam" id="PF04082">
    <property type="entry name" value="Fungal_trans"/>
    <property type="match status" value="1"/>
</dbReference>
<dbReference type="GO" id="GO:0000981">
    <property type="term" value="F:DNA-binding transcription factor activity, RNA polymerase II-specific"/>
    <property type="evidence" value="ECO:0007669"/>
    <property type="project" value="InterPro"/>
</dbReference>
<evidence type="ECO:0000259" key="9">
    <source>
        <dbReference type="PROSITE" id="PS50048"/>
    </source>
</evidence>
<dbReference type="GO" id="GO:0043565">
    <property type="term" value="F:sequence-specific DNA binding"/>
    <property type="evidence" value="ECO:0007669"/>
    <property type="project" value="TreeGrafter"/>
</dbReference>
<keyword evidence="6" id="KW-0804">Transcription</keyword>
<evidence type="ECO:0000256" key="1">
    <source>
        <dbReference type="ARBA" id="ARBA00004123"/>
    </source>
</evidence>
<dbReference type="Gene3D" id="4.10.240.10">
    <property type="entry name" value="Zn(2)-C6 fungal-type DNA-binding domain"/>
    <property type="match status" value="1"/>
</dbReference>
<dbReference type="InterPro" id="IPR052202">
    <property type="entry name" value="Yeast_MetPath_Reg"/>
</dbReference>
<dbReference type="SMART" id="SM00906">
    <property type="entry name" value="Fungal_trans"/>
    <property type="match status" value="1"/>
</dbReference>
<dbReference type="CDD" id="cd00067">
    <property type="entry name" value="GAL4"/>
    <property type="match status" value="1"/>
</dbReference>
<dbReference type="InterPro" id="IPR007219">
    <property type="entry name" value="XnlR_reg_dom"/>
</dbReference>
<dbReference type="GO" id="GO:0045944">
    <property type="term" value="P:positive regulation of transcription by RNA polymerase II"/>
    <property type="evidence" value="ECO:0007669"/>
    <property type="project" value="TreeGrafter"/>
</dbReference>
<evidence type="ECO:0000313" key="10">
    <source>
        <dbReference type="EMBL" id="RKK30172.1"/>
    </source>
</evidence>
<dbReference type="GO" id="GO:0006351">
    <property type="term" value="P:DNA-templated transcription"/>
    <property type="evidence" value="ECO:0007669"/>
    <property type="project" value="InterPro"/>
</dbReference>
<sequence>MQNAGHRQALPGSRRIRTGPRTQLACINCKERKLKCDSQVPSCVNCQRFDITCLVEDPATRRHQPRNYVETLEAKVAFLEDLLRKARQENTTPPVAASRTEDTPSGSSPEVSETKDDDDDDDASALSSKVALLGMTADGEERHYLGPSSIFSFSHVIHASLRQPFPGNHLESLNDYQDDTAAAPSPCFLPDYELGISLSNAYFENIHPHYPFLHEPTFRRWEDTLVRPSNTIGELDFDPAPLFFVNMVYAVGALLVSNSGSLPQQLYASAQFYIGDILSRNNLEAIQAILCYSMKLSGIALRQCIELGYHRSVNPFGSKTGTLRFEMRKRAFWCTFGIDCYAATILGRPLGIPLQEVDAEFPLDIDDSNITETDILVEPRSPNSAFSTTMSTALHVFRLRKIWARLHASLYSDKYNMDNTTHDDRIPLFRAEIDAWLASTPPLPPRTGAALSILATQDWYDLSHSETIIMLYRGRLIDHLGGASDDLFLQCARAAESICLKNRRLYVAKPVNCTWGTLHVIFSAGLTYLHCLWTSAAVRHRTSLNEMSSTLTSCTMVLAVIAERFKGAAPYRDIFEALCTRTKEMMVDGGGEQLGVQISTMDPCYVMPGRFTQWMAEISDVGIPDTVDSLLAGLVSDCVTYEGIGELI</sequence>
<dbReference type="SMART" id="SM00066">
    <property type="entry name" value="GAL4"/>
    <property type="match status" value="1"/>
</dbReference>
<dbReference type="CDD" id="cd12148">
    <property type="entry name" value="fungal_TF_MHR"/>
    <property type="match status" value="1"/>
</dbReference>
<dbReference type="PANTHER" id="PTHR47782">
    <property type="entry name" value="ZN(II)2CYS6 TRANSCRIPTION FACTOR (EUROFUNG)-RELATED"/>
    <property type="match status" value="1"/>
</dbReference>
<evidence type="ECO:0000256" key="5">
    <source>
        <dbReference type="ARBA" id="ARBA00023125"/>
    </source>
</evidence>
<comment type="subcellular location">
    <subcellularLocation>
        <location evidence="1">Nucleus</location>
    </subcellularLocation>
</comment>
<dbReference type="PROSITE" id="PS00463">
    <property type="entry name" value="ZN2_CY6_FUNGAL_1"/>
    <property type="match status" value="1"/>
</dbReference>
<dbReference type="InterPro" id="IPR001138">
    <property type="entry name" value="Zn2Cys6_DnaBD"/>
</dbReference>
<keyword evidence="4" id="KW-0805">Transcription regulation</keyword>
<feature type="region of interest" description="Disordered" evidence="8">
    <location>
        <begin position="87"/>
        <end position="124"/>
    </location>
</feature>
<dbReference type="Pfam" id="PF00172">
    <property type="entry name" value="Zn_clus"/>
    <property type="match status" value="1"/>
</dbReference>
<proteinExistence type="predicted"/>
<dbReference type="InterPro" id="IPR036864">
    <property type="entry name" value="Zn2-C6_fun-type_DNA-bd_sf"/>
</dbReference>
<gene>
    <name evidence="10" type="ORF">BFJ65_g2075</name>
</gene>